<proteinExistence type="predicted"/>
<dbReference type="GO" id="GO:0006357">
    <property type="term" value="P:regulation of transcription by RNA polymerase II"/>
    <property type="evidence" value="ECO:0007669"/>
    <property type="project" value="TreeGrafter"/>
</dbReference>
<name>A0AA39TJK0_9PEZI</name>
<dbReference type="EMBL" id="JAULSR010000013">
    <property type="protein sequence ID" value="KAK0609514.1"/>
    <property type="molecule type" value="Genomic_DNA"/>
</dbReference>
<gene>
    <name evidence="2" type="ORF">B0T17DRAFT_501447</name>
</gene>
<feature type="compositionally biased region" description="Basic and acidic residues" evidence="1">
    <location>
        <begin position="332"/>
        <end position="341"/>
    </location>
</feature>
<feature type="region of interest" description="Disordered" evidence="1">
    <location>
        <begin position="606"/>
        <end position="629"/>
    </location>
</feature>
<protein>
    <submittedName>
        <fullName evidence="2">Transcription factor Opi1-domain-containing protein</fullName>
    </submittedName>
</protein>
<evidence type="ECO:0000313" key="2">
    <source>
        <dbReference type="EMBL" id="KAK0609514.1"/>
    </source>
</evidence>
<feature type="compositionally biased region" description="Polar residues" evidence="1">
    <location>
        <begin position="94"/>
        <end position="122"/>
    </location>
</feature>
<organism evidence="2 3">
    <name type="scientific">Bombardia bombarda</name>
    <dbReference type="NCBI Taxonomy" id="252184"/>
    <lineage>
        <taxon>Eukaryota</taxon>
        <taxon>Fungi</taxon>
        <taxon>Dikarya</taxon>
        <taxon>Ascomycota</taxon>
        <taxon>Pezizomycotina</taxon>
        <taxon>Sordariomycetes</taxon>
        <taxon>Sordariomycetidae</taxon>
        <taxon>Sordariales</taxon>
        <taxon>Lasiosphaeriaceae</taxon>
        <taxon>Bombardia</taxon>
    </lineage>
</organism>
<dbReference type="InterPro" id="IPR013927">
    <property type="entry name" value="TF_Opi1_Ccg-8"/>
</dbReference>
<reference evidence="2" key="1">
    <citation type="submission" date="2023-06" db="EMBL/GenBank/DDBJ databases">
        <title>Genome-scale phylogeny and comparative genomics of the fungal order Sordariales.</title>
        <authorList>
            <consortium name="Lawrence Berkeley National Laboratory"/>
            <person name="Hensen N."/>
            <person name="Bonometti L."/>
            <person name="Westerberg I."/>
            <person name="Brannstrom I.O."/>
            <person name="Guillou S."/>
            <person name="Cros-Aarteil S."/>
            <person name="Calhoun S."/>
            <person name="Haridas S."/>
            <person name="Kuo A."/>
            <person name="Mondo S."/>
            <person name="Pangilinan J."/>
            <person name="Riley R."/>
            <person name="LaButti K."/>
            <person name="Andreopoulos B."/>
            <person name="Lipzen A."/>
            <person name="Chen C."/>
            <person name="Yanf M."/>
            <person name="Daum C."/>
            <person name="Ng V."/>
            <person name="Clum A."/>
            <person name="Steindorff A."/>
            <person name="Ohm R."/>
            <person name="Martin F."/>
            <person name="Silar P."/>
            <person name="Natvig D."/>
            <person name="Lalanne C."/>
            <person name="Gautier V."/>
            <person name="Ament-velasquez S.L."/>
            <person name="Kruys A."/>
            <person name="Hutchinson M.I."/>
            <person name="Powell A.J."/>
            <person name="Barry K."/>
            <person name="Miller A.N."/>
            <person name="Grigoriev I.V."/>
            <person name="Debuchy R."/>
            <person name="Gladieux P."/>
            <person name="Thoren M.H."/>
            <person name="Johannesson H."/>
        </authorList>
    </citation>
    <scope>NUCLEOTIDE SEQUENCE</scope>
    <source>
        <strain evidence="2">SMH3391-2</strain>
    </source>
</reference>
<dbReference type="Pfam" id="PF08618">
    <property type="entry name" value="Opi1"/>
    <property type="match status" value="1"/>
</dbReference>
<dbReference type="GO" id="GO:0003714">
    <property type="term" value="F:transcription corepressor activity"/>
    <property type="evidence" value="ECO:0007669"/>
    <property type="project" value="InterPro"/>
</dbReference>
<evidence type="ECO:0000256" key="1">
    <source>
        <dbReference type="SAM" id="MobiDB-lite"/>
    </source>
</evidence>
<feature type="region of interest" description="Disordered" evidence="1">
    <location>
        <begin position="217"/>
        <end position="253"/>
    </location>
</feature>
<feature type="compositionally biased region" description="Polar residues" evidence="1">
    <location>
        <begin position="610"/>
        <end position="622"/>
    </location>
</feature>
<dbReference type="AlphaFoldDB" id="A0AA39TJK0"/>
<dbReference type="GO" id="GO:0008654">
    <property type="term" value="P:phospholipid biosynthetic process"/>
    <property type="evidence" value="ECO:0007669"/>
    <property type="project" value="TreeGrafter"/>
</dbReference>
<dbReference type="PANTHER" id="PTHR38406">
    <property type="entry name" value="TRANSCRIPTIONAL REPRESSOR OPI1"/>
    <property type="match status" value="1"/>
</dbReference>
<keyword evidence="3" id="KW-1185">Reference proteome</keyword>
<dbReference type="GO" id="GO:0005634">
    <property type="term" value="C:nucleus"/>
    <property type="evidence" value="ECO:0007669"/>
    <property type="project" value="TreeGrafter"/>
</dbReference>
<evidence type="ECO:0000313" key="3">
    <source>
        <dbReference type="Proteomes" id="UP001174934"/>
    </source>
</evidence>
<sequence>MVVAGPSPGPGFAPSAPSPSITPLPPLQFSTLPKLSGDHSASLIPQPALFALRPGASPLTGSLSPSTQTQSHGPNTLSFPDTPTTELPPIQLHNARNPSASLQTLPPLSSVTGSQTQRFSPPQQQQQQQQQQQHSEPLATVQPSPSPAPNTHWPSLNPFTAYYSPSHVQSPDARHHMDRDVSVASPDRYYDRRSGSVSLDDPAVRMAAEALEGLRTDFVSSPPNRNTPLPNISRDYSVDRSHRESVSEQPGPEPLLSLITAQVPALGATISGASSAYNHGKNYSPHLKTGAEYVEGYLSPVVKVVGNVGRKTGVEGGVRWILGGRRRHKVFSDLESGERGNNKRRKVKPSETEADAPSYSSEFVGHDKDRRTSTSTIDTLPAYDDQTTPAYTETDQEAYPQSRPGSSSSSWGKGKQLMVTTSGLSVAMRDESLHSLKFCCKTLRTVIASIDSALLNLKATIEKYDAATSKDGDDDDDMTTGPDSRSELMARMTSLKQEIYRSIGAAVNIISKYAGSALPQNARDLVYSHLMSLPRRFPWQAVREISDEQRQGGVDQEKATREGANVVLQFAKEGLDMMTTVNDILDRTIISAEKWVDTLYTKKRDHADSSMGNTTPTPSSASLPYRGDYKDIRGDAEADARMV</sequence>
<feature type="region of interest" description="Disordered" evidence="1">
    <location>
        <begin position="332"/>
        <end position="414"/>
    </location>
</feature>
<dbReference type="Proteomes" id="UP001174934">
    <property type="component" value="Unassembled WGS sequence"/>
</dbReference>
<feature type="compositionally biased region" description="Polar residues" evidence="1">
    <location>
        <begin position="218"/>
        <end position="230"/>
    </location>
</feature>
<feature type="compositionally biased region" description="Basic and acidic residues" evidence="1">
    <location>
        <begin position="236"/>
        <end position="246"/>
    </location>
</feature>
<feature type="compositionally biased region" description="Pro residues" evidence="1">
    <location>
        <begin position="7"/>
        <end position="26"/>
    </location>
</feature>
<dbReference type="GO" id="GO:0005783">
    <property type="term" value="C:endoplasmic reticulum"/>
    <property type="evidence" value="ECO:0007669"/>
    <property type="project" value="TreeGrafter"/>
</dbReference>
<dbReference type="PANTHER" id="PTHR38406:SF1">
    <property type="entry name" value="TRANSCRIPTIONAL REPRESSOR OPI1"/>
    <property type="match status" value="1"/>
</dbReference>
<feature type="compositionally biased region" description="Polar residues" evidence="1">
    <location>
        <begin position="59"/>
        <end position="85"/>
    </location>
</feature>
<accession>A0AA39TJK0</accession>
<comment type="caution">
    <text evidence="2">The sequence shown here is derived from an EMBL/GenBank/DDBJ whole genome shotgun (WGS) entry which is preliminary data.</text>
</comment>
<feature type="compositionally biased region" description="Low complexity" evidence="1">
    <location>
        <begin position="123"/>
        <end position="133"/>
    </location>
</feature>
<dbReference type="GO" id="GO:0030968">
    <property type="term" value="P:endoplasmic reticulum unfolded protein response"/>
    <property type="evidence" value="ECO:0007669"/>
    <property type="project" value="TreeGrafter"/>
</dbReference>
<feature type="region of interest" description="Disordered" evidence="1">
    <location>
        <begin position="1"/>
        <end position="157"/>
    </location>
</feature>